<sequence>MKSVLPVATVITATAKLAPENLRSRYSRRSTIGTAERVCRTPKATSATTATSAPPSTAGEVYPYAGASISAHTRPVIPAVTRTVPSRSSPRPSPARVSGTSRTMPTRATVTTGTLIRKTPAQLHTSTSAPPSRGPAAMPTDATALHTAKARGRSFSGNTATSTASVAGITSAAPTPIRARIAISHSTEGAAAASADATPNTSSPATTVRRLPYRSETTPAVMRSPAKTTT</sequence>
<name>A0A4D4K4Q4_9ACTN</name>
<dbReference type="Proteomes" id="UP000299290">
    <property type="component" value="Unassembled WGS sequence"/>
</dbReference>
<feature type="compositionally biased region" description="Low complexity" evidence="1">
    <location>
        <begin position="189"/>
        <end position="207"/>
    </location>
</feature>
<evidence type="ECO:0000256" key="1">
    <source>
        <dbReference type="SAM" id="MobiDB-lite"/>
    </source>
</evidence>
<organism evidence="2 3">
    <name type="scientific">Streptomyces antimycoticus</name>
    <dbReference type="NCBI Taxonomy" id="68175"/>
    <lineage>
        <taxon>Bacteria</taxon>
        <taxon>Bacillati</taxon>
        <taxon>Actinomycetota</taxon>
        <taxon>Actinomycetes</taxon>
        <taxon>Kitasatosporales</taxon>
        <taxon>Streptomycetaceae</taxon>
        <taxon>Streptomyces</taxon>
        <taxon>Streptomyces violaceusniger group</taxon>
    </lineage>
</organism>
<accession>A0A4D4K4Q4</accession>
<gene>
    <name evidence="2" type="ORF">SANT12839_021890</name>
</gene>
<evidence type="ECO:0000313" key="3">
    <source>
        <dbReference type="Proteomes" id="UP000299290"/>
    </source>
</evidence>
<feature type="region of interest" description="Disordered" evidence="1">
    <location>
        <begin position="80"/>
        <end position="104"/>
    </location>
</feature>
<protein>
    <submittedName>
        <fullName evidence="2">Uncharacterized protein</fullName>
    </submittedName>
</protein>
<reference evidence="2 3" key="1">
    <citation type="journal article" date="2020" name="Int. J. Syst. Evol. Microbiol.">
        <title>Reclassification of Streptomyces castelarensis and Streptomyces sporoclivatus as later heterotypic synonyms of Streptomyces antimycoticus.</title>
        <authorList>
            <person name="Komaki H."/>
            <person name="Tamura T."/>
        </authorList>
    </citation>
    <scope>NUCLEOTIDE SEQUENCE [LARGE SCALE GENOMIC DNA]</scope>
    <source>
        <strain evidence="2 3">NBRC 12839</strain>
    </source>
</reference>
<evidence type="ECO:0000313" key="2">
    <source>
        <dbReference type="EMBL" id="GDY41307.1"/>
    </source>
</evidence>
<feature type="region of interest" description="Disordered" evidence="1">
    <location>
        <begin position="116"/>
        <end position="140"/>
    </location>
</feature>
<dbReference type="AlphaFoldDB" id="A0A4D4K4Q4"/>
<dbReference type="EMBL" id="BJHV01000001">
    <property type="protein sequence ID" value="GDY41307.1"/>
    <property type="molecule type" value="Genomic_DNA"/>
</dbReference>
<proteinExistence type="predicted"/>
<feature type="region of interest" description="Disordered" evidence="1">
    <location>
        <begin position="189"/>
        <end position="230"/>
    </location>
</feature>
<keyword evidence="3" id="KW-1185">Reference proteome</keyword>
<feature type="compositionally biased region" description="Low complexity" evidence="1">
    <location>
        <begin position="80"/>
        <end position="98"/>
    </location>
</feature>
<feature type="region of interest" description="Disordered" evidence="1">
    <location>
        <begin position="40"/>
        <end position="59"/>
    </location>
</feature>
<feature type="compositionally biased region" description="Low complexity" evidence="1">
    <location>
        <begin position="41"/>
        <end position="58"/>
    </location>
</feature>
<comment type="caution">
    <text evidence="2">The sequence shown here is derived from an EMBL/GenBank/DDBJ whole genome shotgun (WGS) entry which is preliminary data.</text>
</comment>